<dbReference type="EMBL" id="AOIE01000076">
    <property type="protein sequence ID" value="ELY73808.1"/>
    <property type="molecule type" value="Genomic_DNA"/>
</dbReference>
<dbReference type="Proteomes" id="UP000010843">
    <property type="component" value="Chromosome"/>
</dbReference>
<feature type="transmembrane region" description="Helical" evidence="2">
    <location>
        <begin position="125"/>
        <end position="148"/>
    </location>
</feature>
<organism evidence="3 5">
    <name type="scientific">Natrinema pellirubrum (strain DSM 15624 / CIP 106293 / JCM 10476 / NCIMB 786 / 157)</name>
    <dbReference type="NCBI Taxonomy" id="797303"/>
    <lineage>
        <taxon>Archaea</taxon>
        <taxon>Methanobacteriati</taxon>
        <taxon>Methanobacteriota</taxon>
        <taxon>Stenosarchaea group</taxon>
        <taxon>Halobacteria</taxon>
        <taxon>Halobacteriales</taxon>
        <taxon>Natrialbaceae</taxon>
        <taxon>Natrinema</taxon>
    </lineage>
</organism>
<dbReference type="GeneID" id="14333457"/>
<dbReference type="AlphaFoldDB" id="L0JN32"/>
<keyword evidence="6" id="KW-1185">Reference proteome</keyword>
<dbReference type="STRING" id="797303.Natpe_2877"/>
<feature type="transmembrane region" description="Helical" evidence="2">
    <location>
        <begin position="154"/>
        <end position="176"/>
    </location>
</feature>
<proteinExistence type="predicted"/>
<reference evidence="3" key="1">
    <citation type="submission" date="2012-02" db="EMBL/GenBank/DDBJ databases">
        <title>Complete sequence of chromosome of Natrinema pellirubrum DSM 15624.</title>
        <authorList>
            <consortium name="US DOE Joint Genome Institute"/>
            <person name="Lucas S."/>
            <person name="Han J."/>
            <person name="Lapidus A."/>
            <person name="Cheng J.-F."/>
            <person name="Goodwin L."/>
            <person name="Pitluck S."/>
            <person name="Peters L."/>
            <person name="Teshima H."/>
            <person name="Detter J.C."/>
            <person name="Han C."/>
            <person name="Tapia R."/>
            <person name="Land M."/>
            <person name="Hauser L."/>
            <person name="Kyrpides N."/>
            <person name="Ivanova N."/>
            <person name="Pagani I."/>
            <person name="Sproer C."/>
            <person name="Anderson I."/>
            <person name="Woyke T."/>
        </authorList>
    </citation>
    <scope>NUCLEOTIDE SEQUENCE</scope>
    <source>
        <strain evidence="3">DSM 15624</strain>
    </source>
</reference>
<evidence type="ECO:0000313" key="4">
    <source>
        <dbReference type="EMBL" id="ELY73808.1"/>
    </source>
</evidence>
<accession>L0JN32</accession>
<feature type="transmembrane region" description="Helical" evidence="2">
    <location>
        <begin position="70"/>
        <end position="95"/>
    </location>
</feature>
<dbReference type="InterPro" id="IPR055966">
    <property type="entry name" value="DUF7544"/>
</dbReference>
<dbReference type="EMBL" id="CP003372">
    <property type="protein sequence ID" value="AGB32674.1"/>
    <property type="molecule type" value="Genomic_DNA"/>
</dbReference>
<dbReference type="eggNOG" id="arCOG04706">
    <property type="taxonomic scope" value="Archaea"/>
</dbReference>
<feature type="transmembrane region" description="Helical" evidence="2">
    <location>
        <begin position="219"/>
        <end position="252"/>
    </location>
</feature>
<dbReference type="PATRIC" id="fig|797303.5.peg.2717"/>
<dbReference type="OrthoDB" id="137652at2157"/>
<evidence type="ECO:0000313" key="3">
    <source>
        <dbReference type="EMBL" id="AGB32674.1"/>
    </source>
</evidence>
<feature type="transmembrane region" description="Helical" evidence="2">
    <location>
        <begin position="258"/>
        <end position="282"/>
    </location>
</feature>
<reference evidence="4 6" key="3">
    <citation type="journal article" date="2014" name="PLoS Genet.">
        <title>Phylogenetically driven sequencing of extremely halophilic archaea reveals strategies for static and dynamic osmo-response.</title>
        <authorList>
            <person name="Becker E.A."/>
            <person name="Seitzer P.M."/>
            <person name="Tritt A."/>
            <person name="Larsen D."/>
            <person name="Krusor M."/>
            <person name="Yao A.I."/>
            <person name="Wu D."/>
            <person name="Madern D."/>
            <person name="Eisen J.A."/>
            <person name="Darling A.E."/>
            <person name="Facciotti M.T."/>
        </authorList>
    </citation>
    <scope>NUCLEOTIDE SEQUENCE [LARGE SCALE GENOMIC DNA]</scope>
    <source>
        <strain evidence="4 6">DSM 15624</strain>
    </source>
</reference>
<feature type="compositionally biased region" description="Basic and acidic residues" evidence="1">
    <location>
        <begin position="321"/>
        <end position="336"/>
    </location>
</feature>
<feature type="compositionally biased region" description="Acidic residues" evidence="1">
    <location>
        <begin position="378"/>
        <end position="399"/>
    </location>
</feature>
<dbReference type="Pfam" id="PF24400">
    <property type="entry name" value="DUF7544"/>
    <property type="match status" value="1"/>
</dbReference>
<evidence type="ECO:0000256" key="1">
    <source>
        <dbReference type="SAM" id="MobiDB-lite"/>
    </source>
</evidence>
<feature type="transmembrane region" description="Helical" evidence="2">
    <location>
        <begin position="25"/>
        <end position="46"/>
    </location>
</feature>
<protein>
    <submittedName>
        <fullName evidence="3">Uncharacterized protein</fullName>
    </submittedName>
</protein>
<dbReference type="HOGENOM" id="CLU_051458_0_0_2"/>
<dbReference type="KEGG" id="npe:Natpe_2877"/>
<dbReference type="RefSeq" id="WP_006182055.1">
    <property type="nucleotide sequence ID" value="NC_019962.1"/>
</dbReference>
<evidence type="ECO:0000313" key="6">
    <source>
        <dbReference type="Proteomes" id="UP000011593"/>
    </source>
</evidence>
<reference evidence="5" key="2">
    <citation type="submission" date="2012-02" db="EMBL/GenBank/DDBJ databases">
        <title>Complete sequence of chromosome of Natrinema pellirubrum DSM 15624.</title>
        <authorList>
            <person name="Lucas S."/>
            <person name="Han J."/>
            <person name="Lapidus A."/>
            <person name="Cheng J.-F."/>
            <person name="Goodwin L."/>
            <person name="Pitluck S."/>
            <person name="Peters L."/>
            <person name="Teshima H."/>
            <person name="Detter J.C."/>
            <person name="Han C."/>
            <person name="Tapia R."/>
            <person name="Land M."/>
            <person name="Hauser L."/>
            <person name="Kyrpides N."/>
            <person name="Ivanova N."/>
            <person name="Pagani I."/>
            <person name="Sproer C."/>
            <person name="Anderson I."/>
            <person name="Woyke T."/>
        </authorList>
    </citation>
    <scope>NUCLEOTIDE SEQUENCE [LARGE SCALE GENOMIC DNA]</scope>
    <source>
        <strain evidence="5">DSM 15624 / JCM 10476 / NCIMB 786</strain>
    </source>
</reference>
<keyword evidence="2" id="KW-0472">Membrane</keyword>
<dbReference type="Proteomes" id="UP000011593">
    <property type="component" value="Unassembled WGS sequence"/>
</dbReference>
<feature type="region of interest" description="Disordered" evidence="1">
    <location>
        <begin position="307"/>
        <end position="405"/>
    </location>
</feature>
<evidence type="ECO:0000256" key="2">
    <source>
        <dbReference type="SAM" id="Phobius"/>
    </source>
</evidence>
<name>L0JN32_NATP1</name>
<keyword evidence="2" id="KW-1133">Transmembrane helix</keyword>
<keyword evidence="2" id="KW-0812">Transmembrane</keyword>
<gene>
    <name evidence="3" type="ordered locus">Natpe_2877</name>
    <name evidence="4" type="ORF">C488_13448</name>
</gene>
<sequence length="405" mass="43794">MYAIDDLSDAIDVTREFLTPIRPWMWLKLALLLFFIGGIGFGNPAFSGGSGGVSDEGATVDPGTVDVGELLPILVVVTVAVLLVGLAFLLVGSIFEFTFLESLRSGEVHVRRYTKRNVGHGVQLFGFRVVLGLIALAVIGFPVAAVFLSGSDAVSLAMIGIVILVAIPVALAYAVISRFTTVFIAPTMLQKDLGVVAAWKRFWPTLSGNWAEYIVYFLLVWLLQLVFAFAIGIALFILAIPIVIVLFVLLFIPFLNLLVLLVAIPLLVVLVLLVQVPVVVYLRYYALLLLGDTDADLDLIPDRREAVRGGGPGAGGSWETPDSRAEGDRRDDRDDLGTDDMWGDDSESFDNRWNEPDSDDSSGWGDRDESDSGVGGGDSDDDGDGWGDSSGSDDDDDDRDDRSGW</sequence>
<evidence type="ECO:0000313" key="5">
    <source>
        <dbReference type="Proteomes" id="UP000010843"/>
    </source>
</evidence>
<feature type="compositionally biased region" description="Acidic residues" evidence="1">
    <location>
        <begin position="337"/>
        <end position="348"/>
    </location>
</feature>